<accession>A0ABV0P5J3</accession>
<feature type="non-terminal residue" evidence="1">
    <location>
        <position position="1"/>
    </location>
</feature>
<protein>
    <submittedName>
        <fullName evidence="1">Uncharacterized protein</fullName>
    </submittedName>
</protein>
<dbReference type="EMBL" id="JAHRIO010060904">
    <property type="protein sequence ID" value="MEQ2178407.1"/>
    <property type="molecule type" value="Genomic_DNA"/>
</dbReference>
<evidence type="ECO:0000313" key="1">
    <source>
        <dbReference type="EMBL" id="MEQ2178407.1"/>
    </source>
</evidence>
<dbReference type="PANTHER" id="PTHR32337">
    <property type="entry name" value="NUCLEOLAR PROTEIN 7"/>
    <property type="match status" value="1"/>
</dbReference>
<keyword evidence="2" id="KW-1185">Reference proteome</keyword>
<reference evidence="1 2" key="1">
    <citation type="submission" date="2021-06" db="EMBL/GenBank/DDBJ databases">
        <authorList>
            <person name="Palmer J.M."/>
        </authorList>
    </citation>
    <scope>NUCLEOTIDE SEQUENCE [LARGE SCALE GENOMIC DNA]</scope>
    <source>
        <strain evidence="1 2">GA_2019</strain>
        <tissue evidence="1">Muscle</tissue>
    </source>
</reference>
<comment type="caution">
    <text evidence="1">The sequence shown here is derived from an EMBL/GenBank/DDBJ whole genome shotgun (WGS) entry which is preliminary data.</text>
</comment>
<gene>
    <name evidence="1" type="ORF">GOODEAATRI_013708</name>
</gene>
<sequence length="80" mass="9460">EKEQLREKRRKRQEFFQEQKKNKLLPADVLEEIDPTPLKKQKQSEDEGKAASCWPVNIQRIFYFTARMSNGSVIILLSHS</sequence>
<evidence type="ECO:0000313" key="2">
    <source>
        <dbReference type="Proteomes" id="UP001476798"/>
    </source>
</evidence>
<dbReference type="PANTHER" id="PTHR32337:SF2">
    <property type="entry name" value="NUCLEOLAR PROTEIN 7"/>
    <property type="match status" value="1"/>
</dbReference>
<organism evidence="1 2">
    <name type="scientific">Goodea atripinnis</name>
    <dbReference type="NCBI Taxonomy" id="208336"/>
    <lineage>
        <taxon>Eukaryota</taxon>
        <taxon>Metazoa</taxon>
        <taxon>Chordata</taxon>
        <taxon>Craniata</taxon>
        <taxon>Vertebrata</taxon>
        <taxon>Euteleostomi</taxon>
        <taxon>Actinopterygii</taxon>
        <taxon>Neopterygii</taxon>
        <taxon>Teleostei</taxon>
        <taxon>Neoteleostei</taxon>
        <taxon>Acanthomorphata</taxon>
        <taxon>Ovalentaria</taxon>
        <taxon>Atherinomorphae</taxon>
        <taxon>Cyprinodontiformes</taxon>
        <taxon>Goodeidae</taxon>
        <taxon>Goodea</taxon>
    </lineage>
</organism>
<name>A0ABV0P5J3_9TELE</name>
<proteinExistence type="predicted"/>
<dbReference type="Proteomes" id="UP001476798">
    <property type="component" value="Unassembled WGS sequence"/>
</dbReference>